<gene>
    <name evidence="3" type="ORF">GPZ80_05470</name>
</gene>
<dbReference type="Proteomes" id="UP000734823">
    <property type="component" value="Unassembled WGS sequence"/>
</dbReference>
<evidence type="ECO:0000313" key="3">
    <source>
        <dbReference type="EMBL" id="MBC6446623.1"/>
    </source>
</evidence>
<reference evidence="3 4" key="1">
    <citation type="submission" date="2020-06" db="EMBL/GenBank/DDBJ databases">
        <title>Actinokineospora xiongansis sp. nov., isolated from soil of Baiyangdian.</title>
        <authorList>
            <person name="Zhang X."/>
        </authorList>
    </citation>
    <scope>NUCLEOTIDE SEQUENCE [LARGE SCALE GENOMIC DNA]</scope>
    <source>
        <strain evidence="3 4">HBU206404</strain>
    </source>
</reference>
<dbReference type="RefSeq" id="WP_187218666.1">
    <property type="nucleotide sequence ID" value="NZ_JABVED010000002.1"/>
</dbReference>
<dbReference type="EMBL" id="JABVED010000002">
    <property type="protein sequence ID" value="MBC6446623.1"/>
    <property type="molecule type" value="Genomic_DNA"/>
</dbReference>
<feature type="compositionally biased region" description="Low complexity" evidence="1">
    <location>
        <begin position="151"/>
        <end position="166"/>
    </location>
</feature>
<protein>
    <recommendedName>
        <fullName evidence="5">DUF320 domain-containing protein</fullName>
    </recommendedName>
</protein>
<keyword evidence="4" id="KW-1185">Reference proteome</keyword>
<comment type="caution">
    <text evidence="3">The sequence shown here is derived from an EMBL/GenBank/DDBJ whole genome shotgun (WGS) entry which is preliminary data.</text>
</comment>
<feature type="signal peptide" evidence="2">
    <location>
        <begin position="1"/>
        <end position="27"/>
    </location>
</feature>
<evidence type="ECO:0000313" key="4">
    <source>
        <dbReference type="Proteomes" id="UP000734823"/>
    </source>
</evidence>
<sequence>MLKKIGTVAVGVAGGLFMLTGMASAQAGEPAGDFPDGPHLSHGHGHNSLVHVGDTSLANGSLNNVGQCIAVPKPQVPVAVNGIGAAVPVAAQDIKPPVALPEINVLGGHNGDSTTTTSVVDQTGNNYCTGGSGNGAGSGTGHGSGDGAAAGAGDSSNADGAGIFTG</sequence>
<keyword evidence="2" id="KW-0732">Signal</keyword>
<feature type="compositionally biased region" description="Gly residues" evidence="1">
    <location>
        <begin position="139"/>
        <end position="150"/>
    </location>
</feature>
<feature type="region of interest" description="Disordered" evidence="1">
    <location>
        <begin position="139"/>
        <end position="166"/>
    </location>
</feature>
<evidence type="ECO:0000256" key="2">
    <source>
        <dbReference type="SAM" id="SignalP"/>
    </source>
</evidence>
<name>A0ABR7L1Q9_9PSEU</name>
<feature type="chain" id="PRO_5045361391" description="DUF320 domain-containing protein" evidence="2">
    <location>
        <begin position="28"/>
        <end position="166"/>
    </location>
</feature>
<evidence type="ECO:0000256" key="1">
    <source>
        <dbReference type="SAM" id="MobiDB-lite"/>
    </source>
</evidence>
<accession>A0ABR7L1Q9</accession>
<organism evidence="3 4">
    <name type="scientific">Actinokineospora xionganensis</name>
    <dbReference type="NCBI Taxonomy" id="2684470"/>
    <lineage>
        <taxon>Bacteria</taxon>
        <taxon>Bacillati</taxon>
        <taxon>Actinomycetota</taxon>
        <taxon>Actinomycetes</taxon>
        <taxon>Pseudonocardiales</taxon>
        <taxon>Pseudonocardiaceae</taxon>
        <taxon>Actinokineospora</taxon>
    </lineage>
</organism>
<proteinExistence type="predicted"/>
<evidence type="ECO:0008006" key="5">
    <source>
        <dbReference type="Google" id="ProtNLM"/>
    </source>
</evidence>